<keyword evidence="10" id="KW-0862">Zinc</keyword>
<organism evidence="21 22">
    <name type="scientific">Edaphochlamys debaryana</name>
    <dbReference type="NCBI Taxonomy" id="47281"/>
    <lineage>
        <taxon>Eukaryota</taxon>
        <taxon>Viridiplantae</taxon>
        <taxon>Chlorophyta</taxon>
        <taxon>core chlorophytes</taxon>
        <taxon>Chlorophyceae</taxon>
        <taxon>CS clade</taxon>
        <taxon>Chlamydomonadales</taxon>
        <taxon>Chlamydomonadales incertae sedis</taxon>
        <taxon>Edaphochlamys</taxon>
    </lineage>
</organism>
<keyword evidence="9" id="KW-0418">Kinase</keyword>
<dbReference type="OrthoDB" id="537437at2759"/>
<feature type="chain" id="PRO_5032431473" description="phytol kinase" evidence="19">
    <location>
        <begin position="21"/>
        <end position="726"/>
    </location>
</feature>
<gene>
    <name evidence="21" type="ORF">HYH03_013898</name>
</gene>
<evidence type="ECO:0000313" key="22">
    <source>
        <dbReference type="Proteomes" id="UP000612055"/>
    </source>
</evidence>
<dbReference type="InterPro" id="IPR039606">
    <property type="entry name" value="Phytol/farnesol_kinase"/>
</dbReference>
<dbReference type="EC" id="2.7.1.182" evidence="15"/>
<evidence type="ECO:0000256" key="10">
    <source>
        <dbReference type="ARBA" id="ARBA00022833"/>
    </source>
</evidence>
<keyword evidence="19" id="KW-0732">Signal</keyword>
<evidence type="ECO:0000256" key="19">
    <source>
        <dbReference type="SAM" id="SignalP"/>
    </source>
</evidence>
<dbReference type="GO" id="GO:0009507">
    <property type="term" value="C:chloroplast"/>
    <property type="evidence" value="ECO:0007669"/>
    <property type="project" value="UniProtKB-SubCell"/>
</dbReference>
<evidence type="ECO:0000256" key="13">
    <source>
        <dbReference type="ARBA" id="ARBA00023136"/>
    </source>
</evidence>
<evidence type="ECO:0000256" key="17">
    <source>
        <dbReference type="PROSITE-ProRule" id="PRU00134"/>
    </source>
</evidence>
<dbReference type="AlphaFoldDB" id="A0A835XSL2"/>
<comment type="subcellular location">
    <subcellularLocation>
        <location evidence="1">Plastid</location>
        <location evidence="1">Chloroplast membrane</location>
        <topology evidence="1">Multi-pass membrane protein</topology>
    </subcellularLocation>
</comment>
<reference evidence="21" key="1">
    <citation type="journal article" date="2020" name="bioRxiv">
        <title>Comparative genomics of Chlamydomonas.</title>
        <authorList>
            <person name="Craig R.J."/>
            <person name="Hasan A.R."/>
            <person name="Ness R.W."/>
            <person name="Keightley P.D."/>
        </authorList>
    </citation>
    <scope>NUCLEOTIDE SEQUENCE</scope>
    <source>
        <strain evidence="21">CCAP 11/70</strain>
    </source>
</reference>
<comment type="catalytic activity">
    <reaction evidence="16">
        <text>phytol + CTP = phytyl phosphate + CDP + H(+)</text>
        <dbReference type="Rhea" id="RHEA:38055"/>
        <dbReference type="ChEBI" id="CHEBI:15378"/>
        <dbReference type="ChEBI" id="CHEBI:17327"/>
        <dbReference type="ChEBI" id="CHEBI:37563"/>
        <dbReference type="ChEBI" id="CHEBI:58069"/>
        <dbReference type="ChEBI" id="CHEBI:75483"/>
        <dbReference type="EC" id="2.7.1.182"/>
    </reaction>
</comment>
<keyword evidence="3" id="KW-0150">Chloroplast</keyword>
<accession>A0A835XSL2</accession>
<keyword evidence="13" id="KW-0472">Membrane</keyword>
<comment type="pathway">
    <text evidence="14">Cofactor biosynthesis; tocopherol biosynthesis.</text>
</comment>
<keyword evidence="8 17" id="KW-0863">Zinc-finger</keyword>
<comment type="caution">
    <text evidence="21">The sequence shown here is derived from an EMBL/GenBank/DDBJ whole genome shotgun (WGS) entry which is preliminary data.</text>
</comment>
<dbReference type="PROSITE" id="PS50865">
    <property type="entry name" value="ZF_MYND_2"/>
    <property type="match status" value="1"/>
</dbReference>
<evidence type="ECO:0000256" key="14">
    <source>
        <dbReference type="ARBA" id="ARBA00024015"/>
    </source>
</evidence>
<evidence type="ECO:0000256" key="1">
    <source>
        <dbReference type="ARBA" id="ARBA00004508"/>
    </source>
</evidence>
<keyword evidence="22" id="KW-1185">Reference proteome</keyword>
<dbReference type="EMBL" id="JAEHOE010000096">
    <property type="protein sequence ID" value="KAG2487476.1"/>
    <property type="molecule type" value="Genomic_DNA"/>
</dbReference>
<evidence type="ECO:0000313" key="21">
    <source>
        <dbReference type="EMBL" id="KAG2487476.1"/>
    </source>
</evidence>
<dbReference type="GO" id="GO:0010276">
    <property type="term" value="F:phytol kinase activity"/>
    <property type="evidence" value="ECO:0007669"/>
    <property type="project" value="UniProtKB-EC"/>
</dbReference>
<comment type="similarity">
    <text evidence="2">Belongs to the polyprenol kinase family.</text>
</comment>
<evidence type="ECO:0000256" key="3">
    <source>
        <dbReference type="ARBA" id="ARBA00022528"/>
    </source>
</evidence>
<evidence type="ECO:0000256" key="11">
    <source>
        <dbReference type="ARBA" id="ARBA00022946"/>
    </source>
</evidence>
<keyword evidence="4" id="KW-0934">Plastid</keyword>
<keyword evidence="6" id="KW-0812">Transmembrane</keyword>
<evidence type="ECO:0000256" key="8">
    <source>
        <dbReference type="ARBA" id="ARBA00022771"/>
    </source>
</evidence>
<evidence type="ECO:0000256" key="6">
    <source>
        <dbReference type="ARBA" id="ARBA00022692"/>
    </source>
</evidence>
<evidence type="ECO:0000256" key="9">
    <source>
        <dbReference type="ARBA" id="ARBA00022777"/>
    </source>
</evidence>
<dbReference type="InterPro" id="IPR002893">
    <property type="entry name" value="Znf_MYND"/>
</dbReference>
<dbReference type="Gene3D" id="6.10.140.2220">
    <property type="match status" value="1"/>
</dbReference>
<dbReference type="PANTHER" id="PTHR32523">
    <property type="entry name" value="PHYTOL KINASE 1, CHLOROPLASTIC"/>
    <property type="match status" value="1"/>
</dbReference>
<name>A0A835XSL2_9CHLO</name>
<evidence type="ECO:0000256" key="4">
    <source>
        <dbReference type="ARBA" id="ARBA00022640"/>
    </source>
</evidence>
<dbReference type="Proteomes" id="UP000612055">
    <property type="component" value="Unassembled WGS sequence"/>
</dbReference>
<keyword evidence="11" id="KW-0809">Transit peptide</keyword>
<keyword evidence="12" id="KW-1133">Transmembrane helix</keyword>
<keyword evidence="7" id="KW-0479">Metal-binding</keyword>
<dbReference type="GO" id="GO:0016020">
    <property type="term" value="C:membrane"/>
    <property type="evidence" value="ECO:0007669"/>
    <property type="project" value="UniProtKB-SubCell"/>
</dbReference>
<evidence type="ECO:0000256" key="2">
    <source>
        <dbReference type="ARBA" id="ARBA00010794"/>
    </source>
</evidence>
<evidence type="ECO:0000256" key="7">
    <source>
        <dbReference type="ARBA" id="ARBA00022723"/>
    </source>
</evidence>
<evidence type="ECO:0000256" key="15">
    <source>
        <dbReference type="ARBA" id="ARBA00039024"/>
    </source>
</evidence>
<feature type="compositionally biased region" description="Polar residues" evidence="18">
    <location>
        <begin position="461"/>
        <end position="473"/>
    </location>
</feature>
<dbReference type="Pfam" id="PF01753">
    <property type="entry name" value="zf-MYND"/>
    <property type="match status" value="1"/>
</dbReference>
<protein>
    <recommendedName>
        <fullName evidence="15">phytol kinase</fullName>
        <ecNumber evidence="15">2.7.1.182</ecNumber>
    </recommendedName>
</protein>
<evidence type="ECO:0000256" key="18">
    <source>
        <dbReference type="SAM" id="MobiDB-lite"/>
    </source>
</evidence>
<feature type="region of interest" description="Disordered" evidence="18">
    <location>
        <begin position="461"/>
        <end position="492"/>
    </location>
</feature>
<evidence type="ECO:0000256" key="16">
    <source>
        <dbReference type="ARBA" id="ARBA00048889"/>
    </source>
</evidence>
<evidence type="ECO:0000259" key="20">
    <source>
        <dbReference type="PROSITE" id="PS50865"/>
    </source>
</evidence>
<feature type="signal peptide" evidence="19">
    <location>
        <begin position="1"/>
        <end position="20"/>
    </location>
</feature>
<dbReference type="GO" id="GO:0008270">
    <property type="term" value="F:zinc ion binding"/>
    <property type="evidence" value="ECO:0007669"/>
    <property type="project" value="UniProtKB-KW"/>
</dbReference>
<dbReference type="PANTHER" id="PTHR32523:SF8">
    <property type="entry name" value="DOLICHOL KINASE"/>
    <property type="match status" value="1"/>
</dbReference>
<proteinExistence type="inferred from homology"/>
<feature type="domain" description="MYND-type" evidence="20">
    <location>
        <begin position="679"/>
        <end position="724"/>
    </location>
</feature>
<evidence type="ECO:0000256" key="12">
    <source>
        <dbReference type="ARBA" id="ARBA00022989"/>
    </source>
</evidence>
<keyword evidence="5" id="KW-0808">Transferase</keyword>
<evidence type="ECO:0000256" key="5">
    <source>
        <dbReference type="ARBA" id="ARBA00022679"/>
    </source>
</evidence>
<dbReference type="SUPFAM" id="SSF144232">
    <property type="entry name" value="HIT/MYND zinc finger-like"/>
    <property type="match status" value="1"/>
</dbReference>
<sequence length="726" mass="74755">MKSLDLARIVVLSGLSTVAAAAVHPLADTLLKVHTLHAAARQVAAVCALLAPHGGAPGAGPASQAGSPGTILRLRAGELATNCLSLVGALAEYVKAQQDKGLAEALLAALAESSLLGHVARLLLLMGCPQPGAHPPQLLSLMQAQALRQYCVLLLQLCSLADLLGRNPVVSGRAVVGLCGQRAMLLLCGSALSAADGQPCGLPVDPLLSTPVVMRAGGFPCVSGDLLYHCLAELRQQTEVAGPSLSPRAILRLALRAMALAGAAARAGSGAVLRRSGHQLVIDVSWARGRRKGTQAFQLLLEPQDFGSVGVQAMAVLAGAAQRWPRAWDTEAGGAWAPLLTSLLHCLAAATGADEEAMLARIWNLTELLHAAAGPSQAGKEGGPLELVLDPAQLRPAMAVAARGGLLPLLETMLRQSLARPSPGPREATVRRPPVLVLEIAALQLLPEVARLACRALQQLPRQTPPGGNSDSQGAGAWHSGNQGDRGGGSGDGRMAGALDTCICMILRAVMSTRAVWAGFDGVDLDSLRSALCLPFLVEEAGVVPLLGAALDATLAEGGQGLWVPPSHLAALAASCDAVFAHYPHLVQGWGSDAGTSGGLVPAGASWSPAALRVLAARVEATLSNVSRGLEQVAGWLEQPVGELVVVTAPRSVEALAVAAQALAALRAEAAELLPVCANPACASLEGDSEADVRLQQCARCRRVSYCCRECQMAHWRAGHKAKCKT</sequence>